<dbReference type="PRINTS" id="PR00110">
    <property type="entry name" value="ALPHAAMYLASE"/>
</dbReference>
<comment type="catalytic activity">
    <reaction evidence="1 12">
        <text>Endohydrolysis of (1-&gt;4)-alpha-D-glucosidic linkages in polysaccharides containing three or more (1-&gt;4)-alpha-linked D-glucose units.</text>
        <dbReference type="EC" id="3.2.1.1"/>
    </reaction>
</comment>
<accession>A0A1M6SNU0</accession>
<dbReference type="Pfam" id="PF00686">
    <property type="entry name" value="CBM_20"/>
    <property type="match status" value="1"/>
</dbReference>
<gene>
    <name evidence="15" type="ORF">SAMN02745136_02533</name>
</gene>
<dbReference type="SUPFAM" id="SSF51445">
    <property type="entry name" value="(Trans)glycosidases"/>
    <property type="match status" value="1"/>
</dbReference>
<dbReference type="Gene3D" id="3.20.20.80">
    <property type="entry name" value="Glycosidases"/>
    <property type="match status" value="1"/>
</dbReference>
<dbReference type="Gene3D" id="2.60.40.1180">
    <property type="entry name" value="Golgi alpha-mannosidase II"/>
    <property type="match status" value="1"/>
</dbReference>
<dbReference type="PROSITE" id="PS51166">
    <property type="entry name" value="CBM20"/>
    <property type="match status" value="1"/>
</dbReference>
<keyword evidence="6" id="KW-0479">Metal-binding</keyword>
<dbReference type="SMART" id="SM01065">
    <property type="entry name" value="CBM_2"/>
    <property type="match status" value="1"/>
</dbReference>
<keyword evidence="9 12" id="KW-0119">Carbohydrate metabolism</keyword>
<evidence type="ECO:0000256" key="13">
    <source>
        <dbReference type="SAM" id="SignalP"/>
    </source>
</evidence>
<evidence type="ECO:0000256" key="11">
    <source>
        <dbReference type="RuleBase" id="RU003615"/>
    </source>
</evidence>
<feature type="chain" id="PRO_5039629310" description="Alpha-amylase" evidence="13">
    <location>
        <begin position="26"/>
        <end position="778"/>
    </location>
</feature>
<comment type="similarity">
    <text evidence="3 11">Belongs to the glycosyl hydrolase 13 family.</text>
</comment>
<dbReference type="Proteomes" id="UP000184386">
    <property type="component" value="Unassembled WGS sequence"/>
</dbReference>
<dbReference type="Gene3D" id="2.60.40.10">
    <property type="entry name" value="Immunoglobulins"/>
    <property type="match status" value="2"/>
</dbReference>
<dbReference type="AlphaFoldDB" id="A0A1M6SNU0"/>
<dbReference type="STRING" id="1121322.SAMN02745136_02533"/>
<evidence type="ECO:0000256" key="3">
    <source>
        <dbReference type="ARBA" id="ARBA00008061"/>
    </source>
</evidence>
<dbReference type="GO" id="GO:0005975">
    <property type="term" value="P:carbohydrate metabolic process"/>
    <property type="evidence" value="ECO:0007669"/>
    <property type="project" value="InterPro"/>
</dbReference>
<dbReference type="GO" id="GO:0046872">
    <property type="term" value="F:metal ion binding"/>
    <property type="evidence" value="ECO:0007669"/>
    <property type="project" value="UniProtKB-KW"/>
</dbReference>
<dbReference type="SUPFAM" id="SSF49452">
    <property type="entry name" value="Starch-binding domain-like"/>
    <property type="match status" value="1"/>
</dbReference>
<evidence type="ECO:0000256" key="2">
    <source>
        <dbReference type="ARBA" id="ARBA00001913"/>
    </source>
</evidence>
<dbReference type="CDD" id="cd11315">
    <property type="entry name" value="AmyAc_bac1_AmyA"/>
    <property type="match status" value="1"/>
</dbReference>
<keyword evidence="16" id="KW-1185">Reference proteome</keyword>
<dbReference type="InterPro" id="IPR002044">
    <property type="entry name" value="CBM20"/>
</dbReference>
<evidence type="ECO:0000313" key="16">
    <source>
        <dbReference type="Proteomes" id="UP000184386"/>
    </source>
</evidence>
<dbReference type="Pfam" id="PF00128">
    <property type="entry name" value="Alpha-amylase"/>
    <property type="match status" value="1"/>
</dbReference>
<proteinExistence type="inferred from homology"/>
<evidence type="ECO:0000256" key="6">
    <source>
        <dbReference type="ARBA" id="ARBA00022723"/>
    </source>
</evidence>
<keyword evidence="13" id="KW-0732">Signal</keyword>
<evidence type="ECO:0000313" key="15">
    <source>
        <dbReference type="EMBL" id="SHK46326.1"/>
    </source>
</evidence>
<dbReference type="SUPFAM" id="SSF51011">
    <property type="entry name" value="Glycosyl hydrolase domain"/>
    <property type="match status" value="1"/>
</dbReference>
<dbReference type="OrthoDB" id="9761789at2"/>
<reference evidence="15 16" key="1">
    <citation type="submission" date="2016-11" db="EMBL/GenBank/DDBJ databases">
        <authorList>
            <person name="Jaros S."/>
            <person name="Januszkiewicz K."/>
            <person name="Wedrychowicz H."/>
        </authorList>
    </citation>
    <scope>NUCLEOTIDE SEQUENCE [LARGE SCALE GENOMIC DNA]</scope>
    <source>
        <strain evidence="15 16">DSM 15929</strain>
    </source>
</reference>
<dbReference type="InterPro" id="IPR013783">
    <property type="entry name" value="Ig-like_fold"/>
</dbReference>
<dbReference type="InterPro" id="IPR013784">
    <property type="entry name" value="Carb-bd-like_fold"/>
</dbReference>
<keyword evidence="7 12" id="KW-0378">Hydrolase</keyword>
<dbReference type="Pfam" id="PF16738">
    <property type="entry name" value="CBM26"/>
    <property type="match status" value="1"/>
</dbReference>
<dbReference type="SMART" id="SM00642">
    <property type="entry name" value="Aamy"/>
    <property type="match status" value="1"/>
</dbReference>
<dbReference type="RefSeq" id="WP_073276433.1">
    <property type="nucleotide sequence ID" value="NZ_FRAC01000012.1"/>
</dbReference>
<dbReference type="InterPro" id="IPR017853">
    <property type="entry name" value="GH"/>
</dbReference>
<evidence type="ECO:0000259" key="14">
    <source>
        <dbReference type="PROSITE" id="PS51166"/>
    </source>
</evidence>
<name>A0A1M6SNU0_9FIRM</name>
<dbReference type="EMBL" id="FRAC01000012">
    <property type="protein sequence ID" value="SHK46326.1"/>
    <property type="molecule type" value="Genomic_DNA"/>
</dbReference>
<evidence type="ECO:0000256" key="4">
    <source>
        <dbReference type="ARBA" id="ARBA00012595"/>
    </source>
</evidence>
<dbReference type="PANTHER" id="PTHR43447">
    <property type="entry name" value="ALPHA-AMYLASE"/>
    <property type="match status" value="1"/>
</dbReference>
<evidence type="ECO:0000256" key="7">
    <source>
        <dbReference type="ARBA" id="ARBA00022801"/>
    </source>
</evidence>
<comment type="cofactor">
    <cofactor evidence="2">
        <name>Ca(2+)</name>
        <dbReference type="ChEBI" id="CHEBI:29108"/>
    </cofactor>
</comment>
<evidence type="ECO:0000256" key="1">
    <source>
        <dbReference type="ARBA" id="ARBA00000548"/>
    </source>
</evidence>
<protein>
    <recommendedName>
        <fullName evidence="5 12">Alpha-amylase</fullName>
        <ecNumber evidence="4 12">3.2.1.1</ecNumber>
    </recommendedName>
</protein>
<dbReference type="EC" id="3.2.1.1" evidence="4 12"/>
<organism evidence="15 16">
    <name type="scientific">Anaerocolumna jejuensis DSM 15929</name>
    <dbReference type="NCBI Taxonomy" id="1121322"/>
    <lineage>
        <taxon>Bacteria</taxon>
        <taxon>Bacillati</taxon>
        <taxon>Bacillota</taxon>
        <taxon>Clostridia</taxon>
        <taxon>Lachnospirales</taxon>
        <taxon>Lachnospiraceae</taxon>
        <taxon>Anaerocolumna</taxon>
    </lineage>
</organism>
<dbReference type="InterPro" id="IPR006047">
    <property type="entry name" value="GH13_cat_dom"/>
</dbReference>
<dbReference type="InterPro" id="IPR006046">
    <property type="entry name" value="Alpha_amylase"/>
</dbReference>
<keyword evidence="8" id="KW-0106">Calcium</keyword>
<evidence type="ECO:0000256" key="9">
    <source>
        <dbReference type="ARBA" id="ARBA00023277"/>
    </source>
</evidence>
<dbReference type="InterPro" id="IPR031319">
    <property type="entry name" value="A-amylase_C"/>
</dbReference>
<evidence type="ECO:0000256" key="10">
    <source>
        <dbReference type="ARBA" id="ARBA00023295"/>
    </source>
</evidence>
<keyword evidence="10 12" id="KW-0326">Glycosidase</keyword>
<evidence type="ECO:0000256" key="8">
    <source>
        <dbReference type="ARBA" id="ARBA00022837"/>
    </source>
</evidence>
<dbReference type="InterPro" id="IPR031965">
    <property type="entry name" value="CBM26"/>
</dbReference>
<feature type="signal peptide" evidence="13">
    <location>
        <begin position="1"/>
        <end position="25"/>
    </location>
</feature>
<dbReference type="GO" id="GO:2001070">
    <property type="term" value="F:starch binding"/>
    <property type="evidence" value="ECO:0007669"/>
    <property type="project" value="InterPro"/>
</dbReference>
<dbReference type="GO" id="GO:0004556">
    <property type="term" value="F:alpha-amylase activity"/>
    <property type="evidence" value="ECO:0007669"/>
    <property type="project" value="UniProtKB-UniRule"/>
</dbReference>
<evidence type="ECO:0000256" key="5">
    <source>
        <dbReference type="ARBA" id="ARBA00017303"/>
    </source>
</evidence>
<dbReference type="SMART" id="SM00632">
    <property type="entry name" value="Aamy_C"/>
    <property type="match status" value="1"/>
</dbReference>
<dbReference type="InterPro" id="IPR013780">
    <property type="entry name" value="Glyco_hydro_b"/>
</dbReference>
<sequence length="778" mass="83204">MKKKSKLLCSLLLLLALLLQLPGFTPQKLATANAAADTVVAAGEPAADGAAFLETVSSEYGLPGTTAEGVILHAFDWSFNTIKSNLGAIAQAGYNTVQTSVVQPSKEDPASMWYMLYQPVDFSIGNQLGTEADFTSLCQEADKYGIKIIVDVLCNHTANNGSGQEMYPSDRLNSAIRNNASFWHTFKSSINYSDRWQVTHGCIGLPDLATENTDLQNKYIIPFLKRLAADGADGFRFDAAKHIALPEDNDNPADYFWPNVISAIKAADSSSFIYGEVLQAGDRDIYDGKYTDAFEDYAKYINLTASAYGNDVRNAIKDHNVGKALSSSYGGRGVDPGKLITWVESHDTYLNSGGDSRNMSNWQIEMGWAIVAAREKGTPLFFNRPADGKGASGTIGKAGDDEWKDNEITALNKFHNAMAGQNETLRQVNNNVLIIDRGTKGSVILSLDGTTTFTSQATNLADGTYMDKTGVNGTFTVQNGKLNGIIKSGTIAVLYNTGSSAPVITVSPDSGTFTSDTQTITMSYSNASYATYSLNNAAPIAFTSGTSIQIGGNAPQNTTYTLTVTATNSTGSTTKTCTYIKSAANSYTVHYYKPSSWGTPNIYYYDETVSPKKEGAAWPGTAMTSEGDGWYSYTISGWDKAYVMFNSGGAQIPASGQSGYLVTKNCWIQNGIINDSKPSSSSIPVTFTVTNATTALGQNIYISGNIAELGNWTPANAAGPAACPNYPAWQLTVSLPAGKSIEFKAIKKDSSGNVVWQSTPNSTYTVPTSGTGSVSISW</sequence>
<evidence type="ECO:0000256" key="12">
    <source>
        <dbReference type="RuleBase" id="RU361134"/>
    </source>
</evidence>
<feature type="domain" description="CBM20" evidence="14">
    <location>
        <begin position="677"/>
        <end position="778"/>
    </location>
</feature>